<keyword evidence="5" id="KW-0808">Transferase</keyword>
<keyword evidence="16" id="KW-1185">Reference proteome</keyword>
<feature type="region of interest" description="Disordered" evidence="11">
    <location>
        <begin position="1"/>
        <end position="84"/>
    </location>
</feature>
<comment type="subcellular location">
    <subcellularLocation>
        <location evidence="2">Chromosome</location>
    </subcellularLocation>
    <subcellularLocation>
        <location evidence="1">Nucleus</location>
    </subcellularLocation>
</comment>
<evidence type="ECO:0000259" key="12">
    <source>
        <dbReference type="PROSITE" id="PS50280"/>
    </source>
</evidence>
<accession>A0A9N7R7C8</accession>
<dbReference type="GO" id="GO:0005634">
    <property type="term" value="C:nucleus"/>
    <property type="evidence" value="ECO:0007669"/>
    <property type="project" value="UniProtKB-SubCell"/>
</dbReference>
<dbReference type="InterPro" id="IPR001965">
    <property type="entry name" value="Znf_PHD"/>
</dbReference>
<dbReference type="GO" id="GO:0032259">
    <property type="term" value="P:methylation"/>
    <property type="evidence" value="ECO:0007669"/>
    <property type="project" value="UniProtKB-KW"/>
</dbReference>
<feature type="compositionally biased region" description="Low complexity" evidence="11">
    <location>
        <begin position="7"/>
        <end position="18"/>
    </location>
</feature>
<dbReference type="FunFam" id="2.170.270.10:FF:000043">
    <property type="entry name" value="Histone-lysine N-methyltransferase"/>
    <property type="match status" value="1"/>
</dbReference>
<keyword evidence="9" id="KW-0862">Zinc</keyword>
<keyword evidence="4" id="KW-0489">Methyltransferase</keyword>
<evidence type="ECO:0000313" key="15">
    <source>
        <dbReference type="EMBL" id="CAA0814687.1"/>
    </source>
</evidence>
<dbReference type="SMART" id="SM00249">
    <property type="entry name" value="PHD"/>
    <property type="match status" value="2"/>
</dbReference>
<dbReference type="GO" id="GO:0008270">
    <property type="term" value="F:zinc ion binding"/>
    <property type="evidence" value="ECO:0007669"/>
    <property type="project" value="UniProtKB-KW"/>
</dbReference>
<evidence type="ECO:0000256" key="5">
    <source>
        <dbReference type="ARBA" id="ARBA00022679"/>
    </source>
</evidence>
<dbReference type="PROSITE" id="PS50280">
    <property type="entry name" value="SET"/>
    <property type="match status" value="1"/>
</dbReference>
<keyword evidence="10" id="KW-0539">Nucleus</keyword>
<evidence type="ECO:0000259" key="14">
    <source>
        <dbReference type="PROSITE" id="PS51215"/>
    </source>
</evidence>
<dbReference type="InterPro" id="IPR003616">
    <property type="entry name" value="Post-SET_dom"/>
</dbReference>
<dbReference type="InterPro" id="IPR046341">
    <property type="entry name" value="SET_dom_sf"/>
</dbReference>
<feature type="domain" description="SET" evidence="12">
    <location>
        <begin position="340"/>
        <end position="457"/>
    </location>
</feature>
<dbReference type="SUPFAM" id="SSF82199">
    <property type="entry name" value="SET domain"/>
    <property type="match status" value="1"/>
</dbReference>
<feature type="compositionally biased region" description="Gly residues" evidence="11">
    <location>
        <begin position="60"/>
        <end position="69"/>
    </location>
</feature>
<dbReference type="Pfam" id="PF00856">
    <property type="entry name" value="SET"/>
    <property type="match status" value="1"/>
</dbReference>
<evidence type="ECO:0000256" key="10">
    <source>
        <dbReference type="ARBA" id="ARBA00023242"/>
    </source>
</evidence>
<dbReference type="Gene3D" id="3.30.40.10">
    <property type="entry name" value="Zinc/RING finger domain, C3HC4 (zinc finger)"/>
    <property type="match status" value="1"/>
</dbReference>
<protein>
    <submittedName>
        <fullName evidence="15">Histone-lysine N-methyltransferase ASHR3</fullName>
    </submittedName>
</protein>
<dbReference type="AlphaFoldDB" id="A0A9N7R7C8"/>
<evidence type="ECO:0000259" key="13">
    <source>
        <dbReference type="PROSITE" id="PS50868"/>
    </source>
</evidence>
<evidence type="ECO:0000256" key="8">
    <source>
        <dbReference type="ARBA" id="ARBA00022771"/>
    </source>
</evidence>
<dbReference type="InterPro" id="IPR050777">
    <property type="entry name" value="SET2_Histone-Lys_MeTrsfase"/>
</dbReference>
<evidence type="ECO:0000313" key="16">
    <source>
        <dbReference type="Proteomes" id="UP001153555"/>
    </source>
</evidence>
<dbReference type="Gene3D" id="2.170.270.10">
    <property type="entry name" value="SET domain"/>
    <property type="match status" value="1"/>
</dbReference>
<dbReference type="InterPro" id="IPR001214">
    <property type="entry name" value="SET_dom"/>
</dbReference>
<dbReference type="SMART" id="SM00317">
    <property type="entry name" value="SET"/>
    <property type="match status" value="1"/>
</dbReference>
<keyword evidence="7" id="KW-0479">Metal-binding</keyword>
<dbReference type="GO" id="GO:0005694">
    <property type="term" value="C:chromosome"/>
    <property type="evidence" value="ECO:0007669"/>
    <property type="project" value="UniProtKB-SubCell"/>
</dbReference>
<evidence type="ECO:0000256" key="6">
    <source>
        <dbReference type="ARBA" id="ARBA00022691"/>
    </source>
</evidence>
<evidence type="ECO:0000256" key="4">
    <source>
        <dbReference type="ARBA" id="ARBA00022603"/>
    </source>
</evidence>
<evidence type="ECO:0000256" key="1">
    <source>
        <dbReference type="ARBA" id="ARBA00004123"/>
    </source>
</evidence>
<dbReference type="InterPro" id="IPR025787">
    <property type="entry name" value="Hist-Lys_N-MeTrfase_SET2_plant"/>
</dbReference>
<dbReference type="Proteomes" id="UP001153555">
    <property type="component" value="Unassembled WGS sequence"/>
</dbReference>
<gene>
    <name evidence="15" type="ORF">SHERM_14957</name>
</gene>
<evidence type="ECO:0000256" key="3">
    <source>
        <dbReference type="ARBA" id="ARBA00022454"/>
    </source>
</evidence>
<proteinExistence type="predicted"/>
<comment type="caution">
    <text evidence="15">The sequence shown here is derived from an EMBL/GenBank/DDBJ whole genome shotgun (WGS) entry which is preliminary data.</text>
</comment>
<evidence type="ECO:0000256" key="9">
    <source>
        <dbReference type="ARBA" id="ARBA00022833"/>
    </source>
</evidence>
<evidence type="ECO:0000256" key="7">
    <source>
        <dbReference type="ARBA" id="ARBA00022723"/>
    </source>
</evidence>
<organism evidence="15 16">
    <name type="scientific">Striga hermonthica</name>
    <name type="common">Purple witchweed</name>
    <name type="synonym">Buchnera hermonthica</name>
    <dbReference type="NCBI Taxonomy" id="68872"/>
    <lineage>
        <taxon>Eukaryota</taxon>
        <taxon>Viridiplantae</taxon>
        <taxon>Streptophyta</taxon>
        <taxon>Embryophyta</taxon>
        <taxon>Tracheophyta</taxon>
        <taxon>Spermatophyta</taxon>
        <taxon>Magnoliopsida</taxon>
        <taxon>eudicotyledons</taxon>
        <taxon>Gunneridae</taxon>
        <taxon>Pentapetalae</taxon>
        <taxon>asterids</taxon>
        <taxon>lamiids</taxon>
        <taxon>Lamiales</taxon>
        <taxon>Orobanchaceae</taxon>
        <taxon>Buchnereae</taxon>
        <taxon>Striga</taxon>
    </lineage>
</organism>
<keyword evidence="6" id="KW-0949">S-adenosyl-L-methionine</keyword>
<dbReference type="InterPro" id="IPR013083">
    <property type="entry name" value="Znf_RING/FYVE/PHD"/>
</dbReference>
<evidence type="ECO:0000256" key="11">
    <source>
        <dbReference type="SAM" id="MobiDB-lite"/>
    </source>
</evidence>
<keyword evidence="8" id="KW-0863">Zinc-finger</keyword>
<dbReference type="PROSITE" id="PS50868">
    <property type="entry name" value="POST_SET"/>
    <property type="match status" value="1"/>
</dbReference>
<dbReference type="OrthoDB" id="422362at2759"/>
<dbReference type="PROSITE" id="PS51215">
    <property type="entry name" value="AWS"/>
    <property type="match status" value="1"/>
</dbReference>
<keyword evidence="3" id="KW-0158">Chromosome</keyword>
<dbReference type="PROSITE" id="PS51578">
    <property type="entry name" value="SAM_MT43_SET2_2"/>
    <property type="match status" value="1"/>
</dbReference>
<feature type="domain" description="Post-SET" evidence="13">
    <location>
        <begin position="463"/>
        <end position="479"/>
    </location>
</feature>
<dbReference type="EMBL" id="CACSLK010012206">
    <property type="protein sequence ID" value="CAA0814687.1"/>
    <property type="molecule type" value="Genomic_DNA"/>
</dbReference>
<feature type="domain" description="AWS" evidence="14">
    <location>
        <begin position="293"/>
        <end position="340"/>
    </location>
</feature>
<dbReference type="GO" id="GO:0042054">
    <property type="term" value="F:histone methyltransferase activity"/>
    <property type="evidence" value="ECO:0007669"/>
    <property type="project" value="InterPro"/>
</dbReference>
<reference evidence="15" key="1">
    <citation type="submission" date="2019-12" db="EMBL/GenBank/DDBJ databases">
        <authorList>
            <person name="Scholes J."/>
        </authorList>
    </citation>
    <scope>NUCLEOTIDE SEQUENCE</scope>
</reference>
<dbReference type="PANTHER" id="PTHR22884">
    <property type="entry name" value="SET DOMAIN PROTEINS"/>
    <property type="match status" value="1"/>
</dbReference>
<evidence type="ECO:0000256" key="2">
    <source>
        <dbReference type="ARBA" id="ARBA00004286"/>
    </source>
</evidence>
<name>A0A9N7R7C8_STRHE</name>
<sequence length="515" mass="57559">MPCLGNPLSAPPDLSSPAELNKPILRGARAGPEPSPDRLDLEPQLAGLSGDGGREEFRGNSGGGGGGAIGMKPGQGPDPDKGLGSWFQLELQGEVWDGDEDRDGTERAFEECGAVGFKCSVPFRVGAPKLVQCRVCQNSVRPEERISCSVRGCMCVFHLTCAKENLKFKSSKRFKCPQHVCFLCNQKIHLLKCIRCATACHDKCVPFPEYVMKFSDRPGEVICWRHPGDWHQEKNAVPTNKLEDVFALLPLPYNIQEFKIDLKWKEQIEAKLEPPPYTPIKRNIYLVKRKRNNDVADIGCTSCSSIECSDSCVCRVQCISCSKACRCSKNCSNRPFQKVKRIQIVKTEKCGWGVLAAESISEGDFVIEYVGEVIDDTMCERRLWDMKDQEAQNFYMCEINKDFVIDATFKGNASRFLNHSCAPNCKLEKWLVEGEVRVGVFASRSIRAGEALTYDYRFVQFGPEVECCCGARNCSGHLGTTRKIVFGTNTKVELVSSWCVKRQRTSKRTVRIVVD</sequence>
<dbReference type="InterPro" id="IPR006560">
    <property type="entry name" value="AWS_dom"/>
</dbReference>